<reference evidence="1" key="2">
    <citation type="submission" date="2015-07" db="EMBL/GenBank/DDBJ databases">
        <title>Plasmids, circular viruses and viroids from rat gut.</title>
        <authorList>
            <person name="Jorgensen T.J."/>
            <person name="Hansen M.A."/>
            <person name="Xu Z."/>
            <person name="Tabak M.A."/>
            <person name="Sorensen S.J."/>
            <person name="Hansen L.H."/>
        </authorList>
    </citation>
    <scope>NUCLEOTIDE SEQUENCE</scope>
    <source>
        <strain evidence="1">RGFK1568</strain>
    </source>
</reference>
<protein>
    <submittedName>
        <fullName evidence="1">Uncharacterized protein</fullName>
    </submittedName>
</protein>
<name>A0A0H5Q6D8_9ZZZZ</name>
<evidence type="ECO:0000313" key="1">
    <source>
        <dbReference type="EMBL" id="CRY97463.1"/>
    </source>
</evidence>
<reference evidence="1" key="1">
    <citation type="submission" date="2015-06" db="EMBL/GenBank/DDBJ databases">
        <authorList>
            <person name="Joergensen T."/>
        </authorList>
    </citation>
    <scope>NUCLEOTIDE SEQUENCE</scope>
    <source>
        <strain evidence="1">RGFK1568</strain>
    </source>
</reference>
<dbReference type="AlphaFoldDB" id="A0A0H5Q6D8"/>
<proteinExistence type="predicted"/>
<accession>A0A0H5Q6D8</accession>
<dbReference type="EMBL" id="LN854096">
    <property type="protein sequence ID" value="CRY97463.1"/>
    <property type="molecule type" value="Genomic_DNA"/>
</dbReference>
<organism evidence="1">
    <name type="scientific">uncultured prokaryote</name>
    <dbReference type="NCBI Taxonomy" id="198431"/>
    <lineage>
        <taxon>unclassified sequences</taxon>
        <taxon>environmental samples</taxon>
    </lineage>
</organism>
<sequence length="71" mass="7772">MKNLNFEGIGTNGTNLVVFFTSDAGLVKRFHSLEVPASALRDGSVPNWLTHVLAMNTAPPWEDDTPFELAL</sequence>